<name>A0ABD5YSI4_9EURY</name>
<evidence type="ECO:0000313" key="2">
    <source>
        <dbReference type="Proteomes" id="UP001596417"/>
    </source>
</evidence>
<protein>
    <submittedName>
        <fullName evidence="1">Uncharacterized protein</fullName>
    </submittedName>
</protein>
<dbReference type="EMBL" id="JBHTAX010000004">
    <property type="protein sequence ID" value="MFC7192359.1"/>
    <property type="molecule type" value="Genomic_DNA"/>
</dbReference>
<proteinExistence type="predicted"/>
<organism evidence="1 2">
    <name type="scientific">Halocatena marina</name>
    <dbReference type="NCBI Taxonomy" id="2934937"/>
    <lineage>
        <taxon>Archaea</taxon>
        <taxon>Methanobacteriati</taxon>
        <taxon>Methanobacteriota</taxon>
        <taxon>Stenosarchaea group</taxon>
        <taxon>Halobacteria</taxon>
        <taxon>Halobacteriales</taxon>
        <taxon>Natronomonadaceae</taxon>
        <taxon>Halocatena</taxon>
    </lineage>
</organism>
<dbReference type="AlphaFoldDB" id="A0ABD5YSI4"/>
<reference evidence="1 2" key="1">
    <citation type="journal article" date="2019" name="Int. J. Syst. Evol. Microbiol.">
        <title>The Global Catalogue of Microorganisms (GCM) 10K type strain sequencing project: providing services to taxonomists for standard genome sequencing and annotation.</title>
        <authorList>
            <consortium name="The Broad Institute Genomics Platform"/>
            <consortium name="The Broad Institute Genome Sequencing Center for Infectious Disease"/>
            <person name="Wu L."/>
            <person name="Ma J."/>
        </authorList>
    </citation>
    <scope>NUCLEOTIDE SEQUENCE [LARGE SCALE GENOMIC DNA]</scope>
    <source>
        <strain evidence="1 2">RDMS1</strain>
    </source>
</reference>
<gene>
    <name evidence="1" type="ORF">ACFQL7_22790</name>
</gene>
<dbReference type="Proteomes" id="UP001596417">
    <property type="component" value="Unassembled WGS sequence"/>
</dbReference>
<comment type="caution">
    <text evidence="1">The sequence shown here is derived from an EMBL/GenBank/DDBJ whole genome shotgun (WGS) entry which is preliminary data.</text>
</comment>
<sequence>MKASVAAVRIQVTMERQQIESFSKVVDKCNERLEYGENENAAAYID</sequence>
<accession>A0ABD5YSI4</accession>
<evidence type="ECO:0000313" key="1">
    <source>
        <dbReference type="EMBL" id="MFC7192359.1"/>
    </source>
</evidence>
<keyword evidence="2" id="KW-1185">Reference proteome</keyword>